<dbReference type="PROSITE" id="PS50297">
    <property type="entry name" value="ANK_REP_REGION"/>
    <property type="match status" value="1"/>
</dbReference>
<dbReference type="Gene3D" id="1.25.40.20">
    <property type="entry name" value="Ankyrin repeat-containing domain"/>
    <property type="match status" value="1"/>
</dbReference>
<keyword evidence="3" id="KW-1185">Reference proteome</keyword>
<keyword evidence="1" id="KW-0040">ANK repeat</keyword>
<dbReference type="InterPro" id="IPR036770">
    <property type="entry name" value="Ankyrin_rpt-contain_sf"/>
</dbReference>
<evidence type="ECO:0000256" key="1">
    <source>
        <dbReference type="PROSITE-ProRule" id="PRU00023"/>
    </source>
</evidence>
<dbReference type="RefSeq" id="XP_070884266.1">
    <property type="nucleotide sequence ID" value="XM_071029649.1"/>
</dbReference>
<evidence type="ECO:0000313" key="3">
    <source>
        <dbReference type="Proteomes" id="UP001610432"/>
    </source>
</evidence>
<evidence type="ECO:0000313" key="2">
    <source>
        <dbReference type="EMBL" id="KAL2865287.1"/>
    </source>
</evidence>
<name>A0ABR4LPJ4_9EURO</name>
<sequence length="94" mass="9924">MELGASIDPLGDVKTTLVQRVARYSCEKLCSYLVNHGATVDTPATDTWGTPLQEAIKEGYVGIANMLLEHGADINALPAKKRGVIALQAASIDG</sequence>
<dbReference type="Proteomes" id="UP001610432">
    <property type="component" value="Unassembled WGS sequence"/>
</dbReference>
<accession>A0ABR4LPJ4</accession>
<organism evidence="2 3">
    <name type="scientific">Aspergillus lucknowensis</name>
    <dbReference type="NCBI Taxonomy" id="176173"/>
    <lineage>
        <taxon>Eukaryota</taxon>
        <taxon>Fungi</taxon>
        <taxon>Dikarya</taxon>
        <taxon>Ascomycota</taxon>
        <taxon>Pezizomycotina</taxon>
        <taxon>Eurotiomycetes</taxon>
        <taxon>Eurotiomycetidae</taxon>
        <taxon>Eurotiales</taxon>
        <taxon>Aspergillaceae</taxon>
        <taxon>Aspergillus</taxon>
        <taxon>Aspergillus subgen. Nidulantes</taxon>
    </lineage>
</organism>
<dbReference type="EMBL" id="JBFXLQ010000033">
    <property type="protein sequence ID" value="KAL2865287.1"/>
    <property type="molecule type" value="Genomic_DNA"/>
</dbReference>
<dbReference type="InterPro" id="IPR002110">
    <property type="entry name" value="Ankyrin_rpt"/>
</dbReference>
<protein>
    <recommendedName>
        <fullName evidence="4">Ankyrin</fullName>
    </recommendedName>
</protein>
<dbReference type="Pfam" id="PF12796">
    <property type="entry name" value="Ank_2"/>
    <property type="match status" value="1"/>
</dbReference>
<evidence type="ECO:0008006" key="4">
    <source>
        <dbReference type="Google" id="ProtNLM"/>
    </source>
</evidence>
<feature type="repeat" description="ANK" evidence="1">
    <location>
        <begin position="47"/>
        <end position="79"/>
    </location>
</feature>
<reference evidence="2 3" key="1">
    <citation type="submission" date="2024-07" db="EMBL/GenBank/DDBJ databases">
        <title>Section-level genome sequencing and comparative genomics of Aspergillus sections Usti and Cavernicolus.</title>
        <authorList>
            <consortium name="Lawrence Berkeley National Laboratory"/>
            <person name="Nybo J.L."/>
            <person name="Vesth T.C."/>
            <person name="Theobald S."/>
            <person name="Frisvad J.C."/>
            <person name="Larsen T.O."/>
            <person name="Kjaerboelling I."/>
            <person name="Rothschild-Mancinelli K."/>
            <person name="Lyhne E.K."/>
            <person name="Kogle M.E."/>
            <person name="Barry K."/>
            <person name="Clum A."/>
            <person name="Na H."/>
            <person name="Ledsgaard L."/>
            <person name="Lin J."/>
            <person name="Lipzen A."/>
            <person name="Kuo A."/>
            <person name="Riley R."/>
            <person name="Mondo S."/>
            <person name="Labutti K."/>
            <person name="Haridas S."/>
            <person name="Pangalinan J."/>
            <person name="Salamov A.A."/>
            <person name="Simmons B.A."/>
            <person name="Magnuson J.K."/>
            <person name="Chen J."/>
            <person name="Drula E."/>
            <person name="Henrissat B."/>
            <person name="Wiebenga A."/>
            <person name="Lubbers R.J."/>
            <person name="Gomes A.C."/>
            <person name="Macurrencykelacurrency M.R."/>
            <person name="Stajich J."/>
            <person name="Grigoriev I.V."/>
            <person name="Mortensen U.H."/>
            <person name="De Vries R.P."/>
            <person name="Baker S.E."/>
            <person name="Andersen M.R."/>
        </authorList>
    </citation>
    <scope>NUCLEOTIDE SEQUENCE [LARGE SCALE GENOMIC DNA]</scope>
    <source>
        <strain evidence="2 3">CBS 449.75</strain>
    </source>
</reference>
<comment type="caution">
    <text evidence="2">The sequence shown here is derived from an EMBL/GenBank/DDBJ whole genome shotgun (WGS) entry which is preliminary data.</text>
</comment>
<dbReference type="SMART" id="SM00248">
    <property type="entry name" value="ANK"/>
    <property type="match status" value="2"/>
</dbReference>
<dbReference type="PROSITE" id="PS50088">
    <property type="entry name" value="ANK_REPEAT"/>
    <property type="match status" value="1"/>
</dbReference>
<proteinExistence type="predicted"/>
<gene>
    <name evidence="2" type="ORF">BJX67DRAFT_359138</name>
</gene>
<dbReference type="SUPFAM" id="SSF48403">
    <property type="entry name" value="Ankyrin repeat"/>
    <property type="match status" value="1"/>
</dbReference>
<dbReference type="GeneID" id="98144721"/>